<dbReference type="FunFam" id="3.40.50.2020:FF:000007">
    <property type="entry name" value="Ribose-phosphate pyrophosphokinase"/>
    <property type="match status" value="1"/>
</dbReference>
<evidence type="ECO:0000256" key="6">
    <source>
        <dbReference type="ARBA" id="ARBA00022727"/>
    </source>
</evidence>
<comment type="catalytic activity">
    <reaction evidence="11">
        <text>D-ribose 5-phosphate + ATP = 5-phospho-alpha-D-ribose 1-diphosphate + AMP + H(+)</text>
        <dbReference type="Rhea" id="RHEA:15609"/>
        <dbReference type="ChEBI" id="CHEBI:15378"/>
        <dbReference type="ChEBI" id="CHEBI:30616"/>
        <dbReference type="ChEBI" id="CHEBI:58017"/>
        <dbReference type="ChEBI" id="CHEBI:78346"/>
        <dbReference type="ChEBI" id="CHEBI:456215"/>
        <dbReference type="EC" id="2.7.6.1"/>
    </reaction>
</comment>
<organism evidence="13">
    <name type="scientific">Albugo laibachii Nc14</name>
    <dbReference type="NCBI Taxonomy" id="890382"/>
    <lineage>
        <taxon>Eukaryota</taxon>
        <taxon>Sar</taxon>
        <taxon>Stramenopiles</taxon>
        <taxon>Oomycota</taxon>
        <taxon>Peronosporomycetes</taxon>
        <taxon>Albuginales</taxon>
        <taxon>Albuginaceae</taxon>
        <taxon>Albugo</taxon>
    </lineage>
</organism>
<evidence type="ECO:0000256" key="3">
    <source>
        <dbReference type="ARBA" id="ARBA00013247"/>
    </source>
</evidence>
<evidence type="ECO:0000256" key="1">
    <source>
        <dbReference type="ARBA" id="ARBA00004996"/>
    </source>
</evidence>
<evidence type="ECO:0000256" key="11">
    <source>
        <dbReference type="ARBA" id="ARBA00049535"/>
    </source>
</evidence>
<dbReference type="SUPFAM" id="SSF53271">
    <property type="entry name" value="PRTase-like"/>
    <property type="match status" value="1"/>
</dbReference>
<name>F0W8I2_9STRA</name>
<sequence>MYHCSRLNVEKGIMTFCRTQIRRSLRWKYQSKRRIVATCPFLLAASVLAVTYHDQATHGFEKESLSHRFYLMKRKYTICESEGESKSDTVDAEVSQSIKSEAHCRLDSTTKRWYLYKGIMNPASAKDLRIFKCSDTPLADEIAHYLGVSLNSMQIGKFVDDETKIVIDENVRGCRVYVICSTTNVDRIVELLLTISAMRRSWAKSITTVIPFYGYGRQDRMHKGREPIAAADIAEMLQVMGVDHVITIDLHSAQIEGFFRPTVPVDNLQAYPIGSYYFAEKQLKNPVVVAPHSSAVNRAVLFSDILSQQTDESIPVAFVIRKHHVLDQPFGELVGNVKGMDAIIVDNLVDTGDTLMKTAKVLKQHGARTISAFCVHGRFSSNAVEKLIACEDLDTIVTTNTIPNSPSDGSATSSDKIITLSVAPFLAQMITSMHTNGSSTLRFE</sequence>
<keyword evidence="7" id="KW-0547">Nucleotide-binding</keyword>
<gene>
    <name evidence="13" type="primary">AlNc14C34G3108</name>
    <name evidence="14" type="synonym">AlNc14C422G11535</name>
    <name evidence="13" type="ORF">ALNC14_035800</name>
    <name evidence="14" type="ORF">ALNC14_129960</name>
</gene>
<dbReference type="Gene3D" id="3.40.50.2020">
    <property type="match status" value="2"/>
</dbReference>
<keyword evidence="4" id="KW-0808">Transferase</keyword>
<dbReference type="GO" id="GO:0002189">
    <property type="term" value="C:ribose phosphate diphosphokinase complex"/>
    <property type="evidence" value="ECO:0007669"/>
    <property type="project" value="TreeGrafter"/>
</dbReference>
<protein>
    <recommendedName>
        <fullName evidence="3">ribose-phosphate diphosphokinase</fullName>
        <ecNumber evidence="3">2.7.6.1</ecNumber>
    </recommendedName>
</protein>
<dbReference type="InterPro" id="IPR029099">
    <property type="entry name" value="Pribosyltran_N"/>
</dbReference>
<evidence type="ECO:0000313" key="13">
    <source>
        <dbReference type="EMBL" id="CCA17437.1"/>
    </source>
</evidence>
<evidence type="ECO:0000256" key="9">
    <source>
        <dbReference type="ARBA" id="ARBA00022840"/>
    </source>
</evidence>
<dbReference type="HOGENOM" id="CLU_033546_2_1_1"/>
<dbReference type="NCBIfam" id="TIGR01251">
    <property type="entry name" value="ribP_PPkin"/>
    <property type="match status" value="1"/>
</dbReference>
<keyword evidence="9" id="KW-0067">ATP-binding</keyword>
<keyword evidence="8 13" id="KW-0418">Kinase</keyword>
<dbReference type="PANTHER" id="PTHR10210">
    <property type="entry name" value="RIBOSE-PHOSPHATE DIPHOSPHOKINASE FAMILY MEMBER"/>
    <property type="match status" value="1"/>
</dbReference>
<evidence type="ECO:0000256" key="10">
    <source>
        <dbReference type="ARBA" id="ARBA00022842"/>
    </source>
</evidence>
<comment type="similarity">
    <text evidence="2">Belongs to the ribose-phosphate pyrophosphokinase family.</text>
</comment>
<feature type="domain" description="Ribose-phosphate pyrophosphokinase N-terminal" evidence="12">
    <location>
        <begin position="132"/>
        <end position="241"/>
    </location>
</feature>
<dbReference type="GO" id="GO:0000287">
    <property type="term" value="F:magnesium ion binding"/>
    <property type="evidence" value="ECO:0007669"/>
    <property type="project" value="InterPro"/>
</dbReference>
<dbReference type="Pfam" id="PF14572">
    <property type="entry name" value="Pribosyl_synth"/>
    <property type="match status" value="1"/>
</dbReference>
<dbReference type="GO" id="GO:0005737">
    <property type="term" value="C:cytoplasm"/>
    <property type="evidence" value="ECO:0007669"/>
    <property type="project" value="TreeGrafter"/>
</dbReference>
<dbReference type="GO" id="GO:0016301">
    <property type="term" value="F:kinase activity"/>
    <property type="evidence" value="ECO:0007669"/>
    <property type="project" value="UniProtKB-KW"/>
</dbReference>
<evidence type="ECO:0000256" key="8">
    <source>
        <dbReference type="ARBA" id="ARBA00022777"/>
    </source>
</evidence>
<dbReference type="PANTHER" id="PTHR10210:SF32">
    <property type="entry name" value="RIBOSE-PHOSPHATE PYROPHOSPHOKINASE 2"/>
    <property type="match status" value="1"/>
</dbReference>
<dbReference type="EMBL" id="FR824465">
    <property type="protein sequence ID" value="CCA26852.1"/>
    <property type="molecule type" value="Genomic_DNA"/>
</dbReference>
<keyword evidence="5" id="KW-0479">Metal-binding</keyword>
<comment type="pathway">
    <text evidence="1">Metabolic intermediate biosynthesis; 5-phospho-alpha-D-ribose 1-diphosphate biosynthesis; 5-phospho-alpha-D-ribose 1-diphosphate from D-ribose 5-phosphate (route I): step 1/1.</text>
</comment>
<dbReference type="GO" id="GO:0006164">
    <property type="term" value="P:purine nucleotide biosynthetic process"/>
    <property type="evidence" value="ECO:0007669"/>
    <property type="project" value="TreeGrafter"/>
</dbReference>
<evidence type="ECO:0000256" key="7">
    <source>
        <dbReference type="ARBA" id="ARBA00022741"/>
    </source>
</evidence>
<dbReference type="GO" id="GO:0006015">
    <property type="term" value="P:5-phosphoribose 1-diphosphate biosynthetic process"/>
    <property type="evidence" value="ECO:0007669"/>
    <property type="project" value="TreeGrafter"/>
</dbReference>
<dbReference type="InterPro" id="IPR029057">
    <property type="entry name" value="PRTase-like"/>
</dbReference>
<evidence type="ECO:0000256" key="2">
    <source>
        <dbReference type="ARBA" id="ARBA00006478"/>
    </source>
</evidence>
<dbReference type="EC" id="2.7.6.1" evidence="3"/>
<dbReference type="EMBL" id="FR824079">
    <property type="protein sequence ID" value="CCA17437.1"/>
    <property type="molecule type" value="Genomic_DNA"/>
</dbReference>
<evidence type="ECO:0000259" key="12">
    <source>
        <dbReference type="Pfam" id="PF13793"/>
    </source>
</evidence>
<dbReference type="GO" id="GO:0004749">
    <property type="term" value="F:ribose phosphate diphosphokinase activity"/>
    <property type="evidence" value="ECO:0007669"/>
    <property type="project" value="UniProtKB-EC"/>
</dbReference>
<keyword evidence="10" id="KW-0460">Magnesium</keyword>
<evidence type="ECO:0000256" key="5">
    <source>
        <dbReference type="ARBA" id="ARBA00022723"/>
    </source>
</evidence>
<evidence type="ECO:0000313" key="14">
    <source>
        <dbReference type="EMBL" id="CCA26852.1"/>
    </source>
</evidence>
<dbReference type="AlphaFoldDB" id="F0W8I2"/>
<dbReference type="GO" id="GO:0005524">
    <property type="term" value="F:ATP binding"/>
    <property type="evidence" value="ECO:0007669"/>
    <property type="project" value="UniProtKB-KW"/>
</dbReference>
<dbReference type="CDD" id="cd06223">
    <property type="entry name" value="PRTases_typeI"/>
    <property type="match status" value="1"/>
</dbReference>
<dbReference type="InterPro" id="IPR000836">
    <property type="entry name" value="PRTase_dom"/>
</dbReference>
<dbReference type="Pfam" id="PF13793">
    <property type="entry name" value="Pribosyltran_N"/>
    <property type="match status" value="1"/>
</dbReference>
<dbReference type="InterPro" id="IPR005946">
    <property type="entry name" value="Rib-P_diPkinase"/>
</dbReference>
<keyword evidence="6" id="KW-0545">Nucleotide biosynthesis</keyword>
<accession>F0W8I2</accession>
<dbReference type="SMART" id="SM01400">
    <property type="entry name" value="Pribosyltran_N"/>
    <property type="match status" value="1"/>
</dbReference>
<reference evidence="13" key="1">
    <citation type="journal article" date="2011" name="PLoS Biol.">
        <title>Gene gain and loss during evolution of obligate parasitism in the white rust pathogen of Arabidopsis thaliana.</title>
        <authorList>
            <person name="Kemen E."/>
            <person name="Gardiner A."/>
            <person name="Schultz-Larsen T."/>
            <person name="Kemen A.C."/>
            <person name="Balmuth A.L."/>
            <person name="Robert-Seilaniantz A."/>
            <person name="Bailey K."/>
            <person name="Holub E."/>
            <person name="Studholme D.J."/>
            <person name="Maclean D."/>
            <person name="Jones J.D."/>
        </authorList>
    </citation>
    <scope>NUCLEOTIDE SEQUENCE</scope>
</reference>
<proteinExistence type="inferred from homology"/>
<evidence type="ECO:0000256" key="4">
    <source>
        <dbReference type="ARBA" id="ARBA00022679"/>
    </source>
</evidence>
<reference evidence="13" key="2">
    <citation type="submission" date="2011-02" db="EMBL/GenBank/DDBJ databases">
        <authorList>
            <person name="MacLean D."/>
        </authorList>
    </citation>
    <scope>NUCLEOTIDE SEQUENCE</scope>
</reference>